<dbReference type="AlphaFoldDB" id="A0A5J4YQH7"/>
<dbReference type="SUPFAM" id="SSF57850">
    <property type="entry name" value="RING/U-box"/>
    <property type="match status" value="1"/>
</dbReference>
<evidence type="ECO:0000259" key="3">
    <source>
        <dbReference type="PROSITE" id="PS50089"/>
    </source>
</evidence>
<dbReference type="InterPro" id="IPR001841">
    <property type="entry name" value="Znf_RING"/>
</dbReference>
<name>A0A5J4YQH7_PORPP</name>
<dbReference type="Gene3D" id="1.20.58.80">
    <property type="entry name" value="Phosphotransferase system, lactose/cellobiose-type IIA subunit"/>
    <property type="match status" value="1"/>
</dbReference>
<comment type="caution">
    <text evidence="4">The sequence shown here is derived from an EMBL/GenBank/DDBJ whole genome shotgun (WGS) entry which is preliminary data.</text>
</comment>
<dbReference type="SUPFAM" id="SSF116846">
    <property type="entry name" value="MIT domain"/>
    <property type="match status" value="1"/>
</dbReference>
<feature type="region of interest" description="Disordered" evidence="2">
    <location>
        <begin position="43"/>
        <end position="155"/>
    </location>
</feature>
<keyword evidence="5" id="KW-1185">Reference proteome</keyword>
<dbReference type="Proteomes" id="UP000324585">
    <property type="component" value="Unassembled WGS sequence"/>
</dbReference>
<keyword evidence="1" id="KW-0863">Zinc-finger</keyword>
<sequence length="552" mass="58225">MPGTRGHRGAMKKFFRKQGVVVAEPDGAGGQASQQEVGVYGAVPGAADGAAPQQGYDAPVGSVVEQDGMDAQAQDSAASHDSGGVEAAASAQLAEEVPQVKANKWGQKLQAAMKGGKKKPAAAPSLPDEGGEAATQEHYAEEVAPAPPQEPEMTDAEKVLAFEEAQLRKEGYRDTDKVGCDTDAHANAEGEGAEAVQQEAAPVPADSTGTENGNPQYDEYSVIPDLTADDLAKAAYGSANPGAYYTASETTCEQTTTISDPSAEQSFADVQNGINDLNFAFERERIYLESSHGVEGWMVQPGSLGASHMRAQPPFSAPMAPAVFPAPAEPVPQTHHRPTQEQQAAEQAQLGKKQLNKALDLDKDKDYTAAMDHYITGVSTLMDAIKSYNAVGSPNALEEVKKLRKFVGMTLDRMESVKKIIEKQKEQQLELEAAAKLVGIHSGSMFVPVEPTGYYPSPGVQHSGSSADFQAGPNPSGVHPWTLTPSMSGVMPPTATLSSSMCDLCVVKPARSGLPCGHGLCESCTGRAANVLGSRCPECHTPFSVERLKRFT</sequence>
<evidence type="ECO:0000256" key="1">
    <source>
        <dbReference type="PROSITE-ProRule" id="PRU00175"/>
    </source>
</evidence>
<feature type="domain" description="RING-type" evidence="3">
    <location>
        <begin position="502"/>
        <end position="540"/>
    </location>
</feature>
<dbReference type="EMBL" id="VRMN01000006">
    <property type="protein sequence ID" value="KAA8493526.1"/>
    <property type="molecule type" value="Genomic_DNA"/>
</dbReference>
<dbReference type="PROSITE" id="PS50089">
    <property type="entry name" value="ZF_RING_2"/>
    <property type="match status" value="1"/>
</dbReference>
<feature type="compositionally biased region" description="Low complexity" evidence="2">
    <location>
        <begin position="69"/>
        <end position="84"/>
    </location>
</feature>
<gene>
    <name evidence="4" type="ORF">FVE85_4663</name>
</gene>
<dbReference type="GO" id="GO:0008270">
    <property type="term" value="F:zinc ion binding"/>
    <property type="evidence" value="ECO:0007669"/>
    <property type="project" value="UniProtKB-KW"/>
</dbReference>
<feature type="region of interest" description="Disordered" evidence="2">
    <location>
        <begin position="170"/>
        <end position="220"/>
    </location>
</feature>
<feature type="compositionally biased region" description="Basic and acidic residues" evidence="2">
    <location>
        <begin position="170"/>
        <end position="188"/>
    </location>
</feature>
<feature type="compositionally biased region" description="Low complexity" evidence="2">
    <location>
        <begin position="43"/>
        <end position="58"/>
    </location>
</feature>
<evidence type="ECO:0000313" key="4">
    <source>
        <dbReference type="EMBL" id="KAA8493526.1"/>
    </source>
</evidence>
<feature type="compositionally biased region" description="Low complexity" evidence="2">
    <location>
        <begin position="189"/>
        <end position="205"/>
    </location>
</feature>
<accession>A0A5J4YQH7</accession>
<proteinExistence type="predicted"/>
<evidence type="ECO:0000256" key="2">
    <source>
        <dbReference type="SAM" id="MobiDB-lite"/>
    </source>
</evidence>
<organism evidence="4 5">
    <name type="scientific">Porphyridium purpureum</name>
    <name type="common">Red alga</name>
    <name type="synonym">Porphyridium cruentum</name>
    <dbReference type="NCBI Taxonomy" id="35688"/>
    <lineage>
        <taxon>Eukaryota</taxon>
        <taxon>Rhodophyta</taxon>
        <taxon>Bangiophyceae</taxon>
        <taxon>Porphyridiales</taxon>
        <taxon>Porphyridiaceae</taxon>
        <taxon>Porphyridium</taxon>
    </lineage>
</organism>
<protein>
    <recommendedName>
        <fullName evidence="3">RING-type domain-containing protein</fullName>
    </recommendedName>
</protein>
<keyword evidence="1" id="KW-0479">Metal-binding</keyword>
<reference evidence="5" key="1">
    <citation type="journal article" date="2019" name="Nat. Commun.">
        <title>Expansion of phycobilisome linker gene families in mesophilic red algae.</title>
        <authorList>
            <person name="Lee J."/>
            <person name="Kim D."/>
            <person name="Bhattacharya D."/>
            <person name="Yoon H.S."/>
        </authorList>
    </citation>
    <scope>NUCLEOTIDE SEQUENCE [LARGE SCALE GENOMIC DNA]</scope>
    <source>
        <strain evidence="5">CCMP 1328</strain>
    </source>
</reference>
<dbReference type="InterPro" id="IPR036181">
    <property type="entry name" value="MIT_dom_sf"/>
</dbReference>
<evidence type="ECO:0000313" key="5">
    <source>
        <dbReference type="Proteomes" id="UP000324585"/>
    </source>
</evidence>
<keyword evidence="1" id="KW-0862">Zinc</keyword>